<dbReference type="Proteomes" id="UP000709295">
    <property type="component" value="Unassembled WGS sequence"/>
</dbReference>
<gene>
    <name evidence="1" type="ORF">JG688_00005085</name>
</gene>
<evidence type="ECO:0000313" key="2">
    <source>
        <dbReference type="Proteomes" id="UP000709295"/>
    </source>
</evidence>
<dbReference type="EMBL" id="JAENGY010000195">
    <property type="protein sequence ID" value="KAG6969972.1"/>
    <property type="molecule type" value="Genomic_DNA"/>
</dbReference>
<reference evidence="1" key="1">
    <citation type="submission" date="2021-01" db="EMBL/GenBank/DDBJ databases">
        <title>Phytophthora aleatoria, a newly-described species from Pinus radiata is distinct from Phytophthora cactorum isolates based on comparative genomics.</title>
        <authorList>
            <person name="Mcdougal R."/>
            <person name="Panda P."/>
            <person name="Williams N."/>
            <person name="Studholme D.J."/>
        </authorList>
    </citation>
    <scope>NUCLEOTIDE SEQUENCE</scope>
    <source>
        <strain evidence="1">NZFS 4037</strain>
    </source>
</reference>
<keyword evidence="2" id="KW-1185">Reference proteome</keyword>
<name>A0A8J5J1B1_9STRA</name>
<dbReference type="AlphaFoldDB" id="A0A8J5J1B1"/>
<proteinExistence type="predicted"/>
<evidence type="ECO:0000313" key="1">
    <source>
        <dbReference type="EMBL" id="KAG6969972.1"/>
    </source>
</evidence>
<sequence>MMQGKSRIVEIARDSYNDILKEEILPINRAVNDVSAAFAKLEEIRHAMDKLDNGSADRPRNTFANGLPNFMIRADLPGALRKVEASIRDMYQSTVEERTANALSWVRQLKEDASVENIDKGILLLDEAIRHQESGWKPRKNEDVPECYDILKEAATHEEKVKQEVKLPRNIELGSHVKVLQYSAV</sequence>
<protein>
    <submittedName>
        <fullName evidence="1">Uncharacterized protein</fullName>
    </submittedName>
</protein>
<comment type="caution">
    <text evidence="1">The sequence shown here is derived from an EMBL/GenBank/DDBJ whole genome shotgun (WGS) entry which is preliminary data.</text>
</comment>
<organism evidence="1 2">
    <name type="scientific">Phytophthora aleatoria</name>
    <dbReference type="NCBI Taxonomy" id="2496075"/>
    <lineage>
        <taxon>Eukaryota</taxon>
        <taxon>Sar</taxon>
        <taxon>Stramenopiles</taxon>
        <taxon>Oomycota</taxon>
        <taxon>Peronosporomycetes</taxon>
        <taxon>Peronosporales</taxon>
        <taxon>Peronosporaceae</taxon>
        <taxon>Phytophthora</taxon>
    </lineage>
</organism>
<accession>A0A8J5J1B1</accession>